<protein>
    <submittedName>
        <fullName evidence="1">Uncharacterized protein</fullName>
    </submittedName>
</protein>
<dbReference type="HOGENOM" id="CLU_636241_0_0_1"/>
<dbReference type="OrthoDB" id="10670823at2759"/>
<accession>G9P4R8</accession>
<evidence type="ECO:0000313" key="1">
    <source>
        <dbReference type="EMBL" id="EHK41213.1"/>
    </source>
</evidence>
<comment type="caution">
    <text evidence="1">The sequence shown here is derived from an EMBL/GenBank/DDBJ whole genome shotgun (WGS) entry which is preliminary data.</text>
</comment>
<dbReference type="EMBL" id="ABDG02000027">
    <property type="protein sequence ID" value="EHK41213.1"/>
    <property type="molecule type" value="Genomic_DNA"/>
</dbReference>
<evidence type="ECO:0000313" key="2">
    <source>
        <dbReference type="Proteomes" id="UP000005426"/>
    </source>
</evidence>
<dbReference type="AlphaFoldDB" id="G9P4R8"/>
<sequence>MTGFSSPLLATVCFRGGEGPAGRTVQAEAVAPRARPCGKRVRTRSDKLQQADAVGPGDGKFGGLLQTSKWPAHQPVPYHQARLDQGIQAVASSRGVQLPRAKYKAVQYCIVCEGSGTLAVETGRGCLEEEGACESGEVMGASLCVRERVSEKLSYLAGMARRGSVGGIWDLTWGLTWTHAGLPACLLVHAQAVRRREKVFQHSVPSLCDVGVEHDKQWATAAKDRHPRRGTAKLNLQVLVITSDAHEEKEKTTRAQYFREPCAIRKKPPLPRPMWLSRIIRGHRLRRHTHLYLYYTVPVLAAVRASSRFRRERRAEPSKYEALVRGNLRTPAHDGIRNLDPGLIKCQPQPSPLKHTVSGAWDYTGANTSRGSIPQKEQTSPQGMWSFAAPSQDSHALHAAAWPLSTLVKGLEDASVERPELASAIFANDAD</sequence>
<keyword evidence="2" id="KW-1185">Reference proteome</keyword>
<proteinExistence type="predicted"/>
<dbReference type="Proteomes" id="UP000005426">
    <property type="component" value="Unassembled WGS sequence"/>
</dbReference>
<gene>
    <name evidence="1" type="ORF">TRIATDRAFT_84963</name>
</gene>
<organism evidence="1 2">
    <name type="scientific">Hypocrea atroviridis (strain ATCC 20476 / IMI 206040)</name>
    <name type="common">Trichoderma atroviride</name>
    <dbReference type="NCBI Taxonomy" id="452589"/>
    <lineage>
        <taxon>Eukaryota</taxon>
        <taxon>Fungi</taxon>
        <taxon>Dikarya</taxon>
        <taxon>Ascomycota</taxon>
        <taxon>Pezizomycotina</taxon>
        <taxon>Sordariomycetes</taxon>
        <taxon>Hypocreomycetidae</taxon>
        <taxon>Hypocreales</taxon>
        <taxon>Hypocreaceae</taxon>
        <taxon>Trichoderma</taxon>
    </lineage>
</organism>
<name>G9P4R8_HYPAI</name>
<reference evidence="1 2" key="1">
    <citation type="journal article" date="2011" name="Genome Biol.">
        <title>Comparative genome sequence analysis underscores mycoparasitism as the ancestral life style of Trichoderma.</title>
        <authorList>
            <person name="Kubicek C.P."/>
            <person name="Herrera-Estrella A."/>
            <person name="Seidl-Seiboth V."/>
            <person name="Martinez D.A."/>
            <person name="Druzhinina I.S."/>
            <person name="Thon M."/>
            <person name="Zeilinger S."/>
            <person name="Casas-Flores S."/>
            <person name="Horwitz B.A."/>
            <person name="Mukherjee P.K."/>
            <person name="Mukherjee M."/>
            <person name="Kredics L."/>
            <person name="Alcaraz L.D."/>
            <person name="Aerts A."/>
            <person name="Antal Z."/>
            <person name="Atanasova L."/>
            <person name="Cervantes-Badillo M.G."/>
            <person name="Challacombe J."/>
            <person name="Chertkov O."/>
            <person name="McCluskey K."/>
            <person name="Coulpier F."/>
            <person name="Deshpande N."/>
            <person name="von Doehren H."/>
            <person name="Ebbole D.J."/>
            <person name="Esquivel-Naranjo E.U."/>
            <person name="Fekete E."/>
            <person name="Flipphi M."/>
            <person name="Glaser F."/>
            <person name="Gomez-Rodriguez E.Y."/>
            <person name="Gruber S."/>
            <person name="Han C."/>
            <person name="Henrissat B."/>
            <person name="Hermosa R."/>
            <person name="Hernandez-Onate M."/>
            <person name="Karaffa L."/>
            <person name="Kosti I."/>
            <person name="Le Crom S."/>
            <person name="Lindquist E."/>
            <person name="Lucas S."/>
            <person name="Luebeck M."/>
            <person name="Luebeck P.S."/>
            <person name="Margeot A."/>
            <person name="Metz B."/>
            <person name="Misra M."/>
            <person name="Nevalainen H."/>
            <person name="Omann M."/>
            <person name="Packer N."/>
            <person name="Perrone G."/>
            <person name="Uresti-Rivera E.E."/>
            <person name="Salamov A."/>
            <person name="Schmoll M."/>
            <person name="Seiboth B."/>
            <person name="Shapiro H."/>
            <person name="Sukno S."/>
            <person name="Tamayo-Ramos J.A."/>
            <person name="Tisch D."/>
            <person name="Wiest A."/>
            <person name="Wilkinson H.H."/>
            <person name="Zhang M."/>
            <person name="Coutinho P.M."/>
            <person name="Kenerley C.M."/>
            <person name="Monte E."/>
            <person name="Baker S.E."/>
            <person name="Grigoriev I.V."/>
        </authorList>
    </citation>
    <scope>NUCLEOTIDE SEQUENCE [LARGE SCALE GENOMIC DNA]</scope>
    <source>
        <strain evidence="2">ATCC 20476 / IMI 206040</strain>
    </source>
</reference>